<reference evidence="1" key="1">
    <citation type="submission" date="2021-06" db="EMBL/GenBank/DDBJ databases">
        <authorList>
            <person name="Kallberg Y."/>
            <person name="Tangrot J."/>
            <person name="Rosling A."/>
        </authorList>
    </citation>
    <scope>NUCLEOTIDE SEQUENCE</scope>
    <source>
        <strain evidence="1">FL966</strain>
    </source>
</reference>
<accession>A0A9N9D4U4</accession>
<evidence type="ECO:0000313" key="1">
    <source>
        <dbReference type="EMBL" id="CAG8623242.1"/>
    </source>
</evidence>
<dbReference type="AlphaFoldDB" id="A0A9N9D4U4"/>
<protein>
    <submittedName>
        <fullName evidence="1">2638_t:CDS:1</fullName>
    </submittedName>
</protein>
<evidence type="ECO:0000313" key="2">
    <source>
        <dbReference type="Proteomes" id="UP000789759"/>
    </source>
</evidence>
<dbReference type="OrthoDB" id="2441344at2759"/>
<proteinExistence type="predicted"/>
<sequence length="142" mass="16185">MASNKRTLVKKKKGGCLPGEVWNWFVKGNEVSAKGYYSATCSFCDHQWTTAKPSKLRTHLAYEYNDTASASITANKKQKLENSVNIDSKFENVPTSLNKEEQINRILLKMFLCCNLPFVLVEHPFFQEYTKALHGTYALPSR</sequence>
<organism evidence="1 2">
    <name type="scientific">Cetraspora pellucida</name>
    <dbReference type="NCBI Taxonomy" id="1433469"/>
    <lineage>
        <taxon>Eukaryota</taxon>
        <taxon>Fungi</taxon>
        <taxon>Fungi incertae sedis</taxon>
        <taxon>Mucoromycota</taxon>
        <taxon>Glomeromycotina</taxon>
        <taxon>Glomeromycetes</taxon>
        <taxon>Diversisporales</taxon>
        <taxon>Gigasporaceae</taxon>
        <taxon>Cetraspora</taxon>
    </lineage>
</organism>
<dbReference type="Proteomes" id="UP000789759">
    <property type="component" value="Unassembled WGS sequence"/>
</dbReference>
<gene>
    <name evidence="1" type="ORF">CPELLU_LOCUS8028</name>
</gene>
<keyword evidence="2" id="KW-1185">Reference proteome</keyword>
<comment type="caution">
    <text evidence="1">The sequence shown here is derived from an EMBL/GenBank/DDBJ whole genome shotgun (WGS) entry which is preliminary data.</text>
</comment>
<dbReference type="EMBL" id="CAJVQA010005562">
    <property type="protein sequence ID" value="CAG8623242.1"/>
    <property type="molecule type" value="Genomic_DNA"/>
</dbReference>
<name>A0A9N9D4U4_9GLOM</name>